<evidence type="ECO:0000256" key="8">
    <source>
        <dbReference type="ARBA" id="ARBA00051245"/>
    </source>
</evidence>
<evidence type="ECO:0000256" key="6">
    <source>
        <dbReference type="ARBA" id="ARBA00022840"/>
    </source>
</evidence>
<evidence type="ECO:0000313" key="10">
    <source>
        <dbReference type="EMBL" id="RAK44097.1"/>
    </source>
</evidence>
<evidence type="ECO:0000259" key="9">
    <source>
        <dbReference type="Pfam" id="PF13614"/>
    </source>
</evidence>
<comment type="catalytic activity">
    <reaction evidence="8">
        <text>L-tyrosyl-[protein] + ATP = O-phospho-L-tyrosyl-[protein] + ADP + H(+)</text>
        <dbReference type="Rhea" id="RHEA:10596"/>
        <dbReference type="Rhea" id="RHEA-COMP:10136"/>
        <dbReference type="Rhea" id="RHEA-COMP:20101"/>
        <dbReference type="ChEBI" id="CHEBI:15378"/>
        <dbReference type="ChEBI" id="CHEBI:30616"/>
        <dbReference type="ChEBI" id="CHEBI:46858"/>
        <dbReference type="ChEBI" id="CHEBI:61978"/>
        <dbReference type="ChEBI" id="CHEBI:456216"/>
        <dbReference type="EC" id="2.7.10.2"/>
    </reaction>
</comment>
<dbReference type="Pfam" id="PF13614">
    <property type="entry name" value="AAA_31"/>
    <property type="match status" value="1"/>
</dbReference>
<dbReference type="PANTHER" id="PTHR32309">
    <property type="entry name" value="TYROSINE-PROTEIN KINASE"/>
    <property type="match status" value="1"/>
</dbReference>
<evidence type="ECO:0000313" key="11">
    <source>
        <dbReference type="Proteomes" id="UP000249808"/>
    </source>
</evidence>
<evidence type="ECO:0000256" key="7">
    <source>
        <dbReference type="ARBA" id="ARBA00023137"/>
    </source>
</evidence>
<dbReference type="CDD" id="cd05387">
    <property type="entry name" value="BY-kinase"/>
    <property type="match status" value="1"/>
</dbReference>
<protein>
    <recommendedName>
        <fullName evidence="2">non-specific protein-tyrosine kinase</fullName>
        <ecNumber evidence="2">2.7.10.2</ecNumber>
    </recommendedName>
</protein>
<dbReference type="InterPro" id="IPR005702">
    <property type="entry name" value="Wzc-like_C"/>
</dbReference>
<dbReference type="GO" id="GO:0042802">
    <property type="term" value="F:identical protein binding"/>
    <property type="evidence" value="ECO:0007669"/>
    <property type="project" value="UniProtKB-ARBA"/>
</dbReference>
<dbReference type="InterPro" id="IPR025669">
    <property type="entry name" value="AAA_dom"/>
</dbReference>
<sequence length="233" mass="25752">MFKKKRRNNINQLEIVNRPKSVISEQIRTLRTNILFTSADVQIKKMLVTSSEQGEGKSTISANLATSFAQAGYRTLLIDADLRKPTQHKIFEQMNVKGLSNLIAGQVDMEDTIKVDVLPGLDILTSGPVPPNPAELLGSLAMEDLLIKLSEMYDLVLLDTPPVLAVADSQILGNLVDGSLLVVNSKLTHRDKVVDAKNQLDKSSSKTLGIVLNDLDKKDDGDYYYYYGEKTES</sequence>
<dbReference type="Gene3D" id="3.40.50.300">
    <property type="entry name" value="P-loop containing nucleotide triphosphate hydrolases"/>
    <property type="match status" value="1"/>
</dbReference>
<comment type="similarity">
    <text evidence="1">Belongs to the CpsD/CapB family.</text>
</comment>
<dbReference type="EMBL" id="PZJH01000005">
    <property type="protein sequence ID" value="RAK44097.1"/>
    <property type="molecule type" value="Genomic_DNA"/>
</dbReference>
<dbReference type="RefSeq" id="WP_111716597.1">
    <property type="nucleotide sequence ID" value="NZ_JBHSSR010000015.1"/>
</dbReference>
<keyword evidence="11" id="KW-1185">Reference proteome</keyword>
<dbReference type="InterPro" id="IPR050445">
    <property type="entry name" value="Bact_polysacc_biosynth/exp"/>
</dbReference>
<reference evidence="10 11" key="1">
    <citation type="journal article" date="2018" name="Front. Microbiol.">
        <title>Description and Comparative Genomics of Macrococcus caseolyticus subsp. hominis subsp. nov., Macrococcus goetzii sp. nov., Macrococcus epidermidis sp. nov., and Macrococcus bohemicus sp. nov., Novel Macrococci From Human Clinical Material With Virulence Potential and Suspected Uptake of Foreign DNA by Natural Transformation.</title>
        <authorList>
            <person name="Maslanova I."/>
            <person name="Wertheimer Z."/>
            <person name="Sedlacek I."/>
            <person name="Svec P."/>
            <person name="Indrakova A."/>
            <person name="Kovarovic V."/>
            <person name="Schumann P."/>
            <person name="Sproer C."/>
            <person name="Kralova S."/>
            <person name="Sedo O."/>
            <person name="Kristofova L."/>
            <person name="Vrbovska V."/>
            <person name="Fuzik T."/>
            <person name="Petras P."/>
            <person name="Zdrahal Z."/>
            <person name="Ruzickova V."/>
            <person name="Doskar J."/>
            <person name="Pantucek R."/>
        </authorList>
    </citation>
    <scope>NUCLEOTIDE SEQUENCE [LARGE SCALE GENOMIC DNA]</scope>
    <source>
        <strain evidence="10 11">01/688</strain>
    </source>
</reference>
<dbReference type="InterPro" id="IPR027417">
    <property type="entry name" value="P-loop_NTPase"/>
</dbReference>
<dbReference type="NCBIfam" id="TIGR01007">
    <property type="entry name" value="eps_fam"/>
    <property type="match status" value="1"/>
</dbReference>
<feature type="domain" description="AAA" evidence="9">
    <location>
        <begin position="51"/>
        <end position="172"/>
    </location>
</feature>
<evidence type="ECO:0000256" key="1">
    <source>
        <dbReference type="ARBA" id="ARBA00007316"/>
    </source>
</evidence>
<accession>A0A327ZP86</accession>
<dbReference type="GO" id="GO:0004715">
    <property type="term" value="F:non-membrane spanning protein tyrosine kinase activity"/>
    <property type="evidence" value="ECO:0007669"/>
    <property type="project" value="UniProtKB-EC"/>
</dbReference>
<dbReference type="GO" id="GO:0005524">
    <property type="term" value="F:ATP binding"/>
    <property type="evidence" value="ECO:0007669"/>
    <property type="project" value="UniProtKB-KW"/>
</dbReference>
<keyword evidence="4" id="KW-0547">Nucleotide-binding</keyword>
<dbReference type="PANTHER" id="PTHR32309:SF13">
    <property type="entry name" value="FERRIC ENTEROBACTIN TRANSPORT PROTEIN FEPE"/>
    <property type="match status" value="1"/>
</dbReference>
<proteinExistence type="inferred from homology"/>
<dbReference type="SUPFAM" id="SSF52540">
    <property type="entry name" value="P-loop containing nucleoside triphosphate hydrolases"/>
    <property type="match status" value="1"/>
</dbReference>
<evidence type="ECO:0000256" key="5">
    <source>
        <dbReference type="ARBA" id="ARBA00022777"/>
    </source>
</evidence>
<name>A0A327ZP86_9STAP</name>
<keyword evidence="6" id="KW-0067">ATP-binding</keyword>
<keyword evidence="3" id="KW-0808">Transferase</keyword>
<evidence type="ECO:0000256" key="4">
    <source>
        <dbReference type="ARBA" id="ARBA00022741"/>
    </source>
</evidence>
<dbReference type="GO" id="GO:0005886">
    <property type="term" value="C:plasma membrane"/>
    <property type="evidence" value="ECO:0007669"/>
    <property type="project" value="UniProtKB-ARBA"/>
</dbReference>
<organism evidence="10 11">
    <name type="scientific">Macrococcus epidermidis</name>
    <dbReference type="NCBI Taxonomy" id="1902580"/>
    <lineage>
        <taxon>Bacteria</taxon>
        <taxon>Bacillati</taxon>
        <taxon>Bacillota</taxon>
        <taxon>Bacilli</taxon>
        <taxon>Bacillales</taxon>
        <taxon>Staphylococcaceae</taxon>
        <taxon>Macrococcus</taxon>
    </lineage>
</organism>
<evidence type="ECO:0000256" key="2">
    <source>
        <dbReference type="ARBA" id="ARBA00011903"/>
    </source>
</evidence>
<keyword evidence="5" id="KW-0418">Kinase</keyword>
<evidence type="ECO:0000256" key="3">
    <source>
        <dbReference type="ARBA" id="ARBA00022679"/>
    </source>
</evidence>
<dbReference type="AlphaFoldDB" id="A0A327ZP86"/>
<dbReference type="EC" id="2.7.10.2" evidence="2"/>
<dbReference type="FunFam" id="3.40.50.300:FF:000527">
    <property type="entry name" value="Tyrosine-protein kinase etk"/>
    <property type="match status" value="1"/>
</dbReference>
<keyword evidence="7" id="KW-0829">Tyrosine-protein kinase</keyword>
<dbReference type="Proteomes" id="UP000249808">
    <property type="component" value="Unassembled WGS sequence"/>
</dbReference>
<gene>
    <name evidence="10" type="ORF">BHU61_09990</name>
</gene>
<comment type="caution">
    <text evidence="10">The sequence shown here is derived from an EMBL/GenBank/DDBJ whole genome shotgun (WGS) entry which is preliminary data.</text>
</comment>